<keyword evidence="5 8" id="KW-0413">Isomerase</keyword>
<protein>
    <recommendedName>
        <fullName evidence="3">peptidylprolyl isomerase</fullName>
        <ecNumber evidence="3">5.2.1.8</ecNumber>
    </recommendedName>
</protein>
<dbReference type="AlphaFoldDB" id="A0A552UZB1"/>
<organism evidence="8 9">
    <name type="scientific">Flavobacterium zepuense</name>
    <dbReference type="NCBI Taxonomy" id="2593302"/>
    <lineage>
        <taxon>Bacteria</taxon>
        <taxon>Pseudomonadati</taxon>
        <taxon>Bacteroidota</taxon>
        <taxon>Flavobacteriia</taxon>
        <taxon>Flavobacteriales</taxon>
        <taxon>Flavobacteriaceae</taxon>
        <taxon>Flavobacterium</taxon>
    </lineage>
</organism>
<dbReference type="OrthoDB" id="9807797at2"/>
<dbReference type="PIRSF" id="PIRSF001467">
    <property type="entry name" value="Peptidylpro_ismrse"/>
    <property type="match status" value="1"/>
</dbReference>
<evidence type="ECO:0000256" key="1">
    <source>
        <dbReference type="ARBA" id="ARBA00002388"/>
    </source>
</evidence>
<dbReference type="Gene3D" id="2.40.100.10">
    <property type="entry name" value="Cyclophilin-like"/>
    <property type="match status" value="1"/>
</dbReference>
<feature type="signal peptide" evidence="6">
    <location>
        <begin position="1"/>
        <end position="20"/>
    </location>
</feature>
<dbReference type="RefSeq" id="WP_143373777.1">
    <property type="nucleotide sequence ID" value="NZ_VJVZ01000008.1"/>
</dbReference>
<gene>
    <name evidence="8" type="ORF">FMM05_12730</name>
</gene>
<dbReference type="EMBL" id="VJVZ01000008">
    <property type="protein sequence ID" value="TRW23520.1"/>
    <property type="molecule type" value="Genomic_DNA"/>
</dbReference>
<dbReference type="PROSITE" id="PS50072">
    <property type="entry name" value="CSA_PPIASE_2"/>
    <property type="match status" value="1"/>
</dbReference>
<comment type="caution">
    <text evidence="8">The sequence shown here is derived from an EMBL/GenBank/DDBJ whole genome shotgun (WGS) entry which is preliminary data.</text>
</comment>
<dbReference type="Proteomes" id="UP000320643">
    <property type="component" value="Unassembled WGS sequence"/>
</dbReference>
<accession>A0A552UZB1</accession>
<evidence type="ECO:0000256" key="4">
    <source>
        <dbReference type="ARBA" id="ARBA00023110"/>
    </source>
</evidence>
<proteinExistence type="inferred from homology"/>
<dbReference type="InterPro" id="IPR044666">
    <property type="entry name" value="Cyclophilin_A-like"/>
</dbReference>
<comment type="function">
    <text evidence="1">PPIases accelerate the folding of proteins. It catalyzes the cis-trans isomerization of proline imidic peptide bonds in oligopeptides.</text>
</comment>
<evidence type="ECO:0000256" key="5">
    <source>
        <dbReference type="ARBA" id="ARBA00023235"/>
    </source>
</evidence>
<dbReference type="CDD" id="cd00317">
    <property type="entry name" value="cyclophilin"/>
    <property type="match status" value="1"/>
</dbReference>
<dbReference type="InterPro" id="IPR024936">
    <property type="entry name" value="Cyclophilin-type_PPIase"/>
</dbReference>
<dbReference type="EC" id="5.2.1.8" evidence="3"/>
<dbReference type="InterPro" id="IPR029000">
    <property type="entry name" value="Cyclophilin-like_dom_sf"/>
</dbReference>
<feature type="domain" description="PPIase cyclophilin-type" evidence="7">
    <location>
        <begin position="30"/>
        <end position="204"/>
    </location>
</feature>
<dbReference type="SUPFAM" id="SSF50891">
    <property type="entry name" value="Cyclophilin-like"/>
    <property type="match status" value="1"/>
</dbReference>
<dbReference type="GO" id="GO:0003755">
    <property type="term" value="F:peptidyl-prolyl cis-trans isomerase activity"/>
    <property type="evidence" value="ECO:0007669"/>
    <property type="project" value="UniProtKB-KW"/>
</dbReference>
<feature type="chain" id="PRO_5021796411" description="peptidylprolyl isomerase" evidence="6">
    <location>
        <begin position="21"/>
        <end position="222"/>
    </location>
</feature>
<evidence type="ECO:0000313" key="8">
    <source>
        <dbReference type="EMBL" id="TRW23520.1"/>
    </source>
</evidence>
<evidence type="ECO:0000256" key="6">
    <source>
        <dbReference type="SAM" id="SignalP"/>
    </source>
</evidence>
<keyword evidence="6" id="KW-0732">Signal</keyword>
<evidence type="ECO:0000256" key="3">
    <source>
        <dbReference type="ARBA" id="ARBA00013194"/>
    </source>
</evidence>
<keyword evidence="4" id="KW-0697">Rotamase</keyword>
<evidence type="ECO:0000313" key="9">
    <source>
        <dbReference type="Proteomes" id="UP000320643"/>
    </source>
</evidence>
<dbReference type="InterPro" id="IPR002130">
    <property type="entry name" value="Cyclophilin-type_PPIase_dom"/>
</dbReference>
<evidence type="ECO:0000259" key="7">
    <source>
        <dbReference type="PROSITE" id="PS50072"/>
    </source>
</evidence>
<dbReference type="PANTHER" id="PTHR45625">
    <property type="entry name" value="PEPTIDYL-PROLYL CIS-TRANS ISOMERASE-RELATED"/>
    <property type="match status" value="1"/>
</dbReference>
<name>A0A552UZB1_9FLAO</name>
<comment type="similarity">
    <text evidence="2">Belongs to the cyclophilin-type PPIase family.</text>
</comment>
<evidence type="ECO:0000256" key="2">
    <source>
        <dbReference type="ARBA" id="ARBA00007365"/>
    </source>
</evidence>
<dbReference type="Pfam" id="PF00160">
    <property type="entry name" value="Pro_isomerase"/>
    <property type="match status" value="1"/>
</dbReference>
<reference evidence="8 9" key="1">
    <citation type="submission" date="2019-07" db="EMBL/GenBank/DDBJ databases">
        <title>Flavobacterium sp. nov., isolated from glacier ice.</title>
        <authorList>
            <person name="Liu Q."/>
            <person name="Xin Y.-H."/>
        </authorList>
    </citation>
    <scope>NUCLEOTIDE SEQUENCE [LARGE SCALE GENOMIC DNA]</scope>
    <source>
        <strain evidence="8 9">ZT4R6</strain>
    </source>
</reference>
<sequence>MRKSLLLLAGILLFWINAAAQKTNQYVKLETPQGWCVIKLYNETPVHRDNFIKLVKSGYFNATTFNRILKNFVIQGGDADSLYEKPHVLKPEQKWLAPEFNTKLYHKRGVVAMGRDDNPEQSSFATQFYIVDGTPRTSGKLDTIANKYKINFTDEQRKTYQEVGGTPHLDQHYTIFGEIVKGIDLIDKITAVKVDKNGNPDSPVWMKLTLLKPKDAEKLLKE</sequence>
<keyword evidence="9" id="KW-1185">Reference proteome</keyword>
<dbReference type="PANTHER" id="PTHR45625:SF4">
    <property type="entry name" value="PEPTIDYLPROLYL ISOMERASE DOMAIN AND WD REPEAT-CONTAINING PROTEIN 1"/>
    <property type="match status" value="1"/>
</dbReference>